<evidence type="ECO:0000256" key="6">
    <source>
        <dbReference type="ARBA" id="ARBA00023004"/>
    </source>
</evidence>
<dbReference type="Proteomes" id="UP001161247">
    <property type="component" value="Chromosome 6"/>
</dbReference>
<name>A0AAV1DL52_OLDCO</name>
<dbReference type="SFLD" id="SFLDG01121">
    <property type="entry name" value="Diphthamide_biosynthesis"/>
    <property type="match status" value="1"/>
</dbReference>
<evidence type="ECO:0000256" key="7">
    <source>
        <dbReference type="ARBA" id="ARBA00023014"/>
    </source>
</evidence>
<evidence type="ECO:0000256" key="8">
    <source>
        <dbReference type="RuleBase" id="RU364133"/>
    </source>
</evidence>
<evidence type="ECO:0000256" key="2">
    <source>
        <dbReference type="ARBA" id="ARBA00005156"/>
    </source>
</evidence>
<dbReference type="Gene3D" id="3.40.50.11860">
    <property type="entry name" value="Diphthamide synthesis DPH1/DPH2 domain 3"/>
    <property type="match status" value="1"/>
</dbReference>
<organism evidence="10 11">
    <name type="scientific">Oldenlandia corymbosa var. corymbosa</name>
    <dbReference type="NCBI Taxonomy" id="529605"/>
    <lineage>
        <taxon>Eukaryota</taxon>
        <taxon>Viridiplantae</taxon>
        <taxon>Streptophyta</taxon>
        <taxon>Embryophyta</taxon>
        <taxon>Tracheophyta</taxon>
        <taxon>Spermatophyta</taxon>
        <taxon>Magnoliopsida</taxon>
        <taxon>eudicotyledons</taxon>
        <taxon>Gunneridae</taxon>
        <taxon>Pentapetalae</taxon>
        <taxon>asterids</taxon>
        <taxon>lamiids</taxon>
        <taxon>Gentianales</taxon>
        <taxon>Rubiaceae</taxon>
        <taxon>Rubioideae</taxon>
        <taxon>Spermacoceae</taxon>
        <taxon>Hedyotis-Oldenlandia complex</taxon>
        <taxon>Oldenlandia</taxon>
    </lineage>
</organism>
<evidence type="ECO:0000256" key="4">
    <source>
        <dbReference type="ARBA" id="ARBA00021914"/>
    </source>
</evidence>
<dbReference type="Gene3D" id="3.40.50.11840">
    <property type="entry name" value="Diphthamide synthesis DPH1/DPH2 domain 1"/>
    <property type="match status" value="1"/>
</dbReference>
<comment type="pathway">
    <text evidence="2 8">Protein modification; peptidyl-diphthamide biosynthesis.</text>
</comment>
<keyword evidence="11" id="KW-1185">Reference proteome</keyword>
<dbReference type="FunFam" id="3.40.50.11860:FF:000001">
    <property type="entry name" value="2-(3-amino-3-carboxypropyl)histidine synthase subunit 2"/>
    <property type="match status" value="1"/>
</dbReference>
<feature type="region of interest" description="Disordered" evidence="9">
    <location>
        <begin position="469"/>
        <end position="490"/>
    </location>
</feature>
<keyword evidence="5 8" id="KW-0479">Metal-binding</keyword>
<dbReference type="GO" id="GO:0090560">
    <property type="term" value="F:2-(3-amino-3-carboxypropyl)histidine synthase activity"/>
    <property type="evidence" value="ECO:0007669"/>
    <property type="project" value="InterPro"/>
</dbReference>
<protein>
    <recommendedName>
        <fullName evidence="4 8">2-(3-amino-3-carboxypropyl)histidine synthase subunit 2</fullName>
    </recommendedName>
</protein>
<dbReference type="InterPro" id="IPR042265">
    <property type="entry name" value="DPH1/DPH2_3"/>
</dbReference>
<dbReference type="NCBIfam" id="TIGR00322">
    <property type="entry name" value="diphth2_R"/>
    <property type="match status" value="1"/>
</dbReference>
<dbReference type="PANTHER" id="PTHR10762:SF2">
    <property type="entry name" value="2-(3-AMINO-3-CARBOXYPROPYL)HISTIDINE SYNTHASE SUBUNIT 2"/>
    <property type="match status" value="1"/>
</dbReference>
<evidence type="ECO:0000313" key="11">
    <source>
        <dbReference type="Proteomes" id="UP001161247"/>
    </source>
</evidence>
<dbReference type="FunFam" id="3.40.50.11840:FF:000002">
    <property type="entry name" value="2-(3-amino-3-carboxypropyl)histidine synthase subunit 2"/>
    <property type="match status" value="1"/>
</dbReference>
<evidence type="ECO:0000256" key="3">
    <source>
        <dbReference type="ARBA" id="ARBA00006179"/>
    </source>
</evidence>
<dbReference type="GO" id="GO:0051536">
    <property type="term" value="F:iron-sulfur cluster binding"/>
    <property type="evidence" value="ECO:0007669"/>
    <property type="project" value="UniProtKB-KW"/>
</dbReference>
<gene>
    <name evidence="10" type="ORF">OLC1_LOCUS16646</name>
</gene>
<dbReference type="InterPro" id="IPR010014">
    <property type="entry name" value="DHP2"/>
</dbReference>
<reference evidence="10" key="1">
    <citation type="submission" date="2023-03" db="EMBL/GenBank/DDBJ databases">
        <authorList>
            <person name="Julca I."/>
        </authorList>
    </citation>
    <scope>NUCLEOTIDE SEQUENCE</scope>
</reference>
<dbReference type="PANTHER" id="PTHR10762">
    <property type="entry name" value="DIPHTHAMIDE BIOSYNTHESIS PROTEIN"/>
    <property type="match status" value="1"/>
</dbReference>
<evidence type="ECO:0000313" key="10">
    <source>
        <dbReference type="EMBL" id="CAI9108582.1"/>
    </source>
</evidence>
<dbReference type="NCBIfam" id="TIGR00272">
    <property type="entry name" value="DPH2"/>
    <property type="match status" value="1"/>
</dbReference>
<dbReference type="EMBL" id="OX459123">
    <property type="protein sequence ID" value="CAI9108582.1"/>
    <property type="molecule type" value="Genomic_DNA"/>
</dbReference>
<dbReference type="GO" id="GO:0017183">
    <property type="term" value="P:protein histidyl modification to diphthamide"/>
    <property type="evidence" value="ECO:0007669"/>
    <property type="project" value="InterPro"/>
</dbReference>
<comment type="function">
    <text evidence="8">Required for the first step of diphthamide biosynthesis, a post-translational modification of histidine which occurs in elongation factor 2. DPH1 and DPH2 transfer a 3-amino-3-carboxypropyl (ACP) group from S-adenosyl-L-methionine (SAM) to a histidine residue, the reaction is assisted by a reduction system comprising DPH3 and a NADH-dependent reductase. Facilitates the reduction of the catalytic iron-sulfur cluster found in the DPH1 subunit.</text>
</comment>
<dbReference type="SFLD" id="SFLDS00032">
    <property type="entry name" value="Radical_SAM_3-amino-3-carboxyp"/>
    <property type="match status" value="1"/>
</dbReference>
<dbReference type="Pfam" id="PF01866">
    <property type="entry name" value="Diphthamide_syn"/>
    <property type="match status" value="1"/>
</dbReference>
<evidence type="ECO:0000256" key="5">
    <source>
        <dbReference type="ARBA" id="ARBA00022723"/>
    </source>
</evidence>
<dbReference type="GO" id="GO:0046872">
    <property type="term" value="F:metal ion binding"/>
    <property type="evidence" value="ECO:0007669"/>
    <property type="project" value="UniProtKB-KW"/>
</dbReference>
<dbReference type="InterPro" id="IPR042263">
    <property type="entry name" value="DPH1/DPH2_1"/>
</dbReference>
<keyword evidence="6 8" id="KW-0408">Iron</keyword>
<evidence type="ECO:0000256" key="9">
    <source>
        <dbReference type="SAM" id="MobiDB-lite"/>
    </source>
</evidence>
<proteinExistence type="inferred from homology"/>
<keyword evidence="7 8" id="KW-0411">Iron-sulfur</keyword>
<dbReference type="AlphaFoldDB" id="A0AAV1DL52"/>
<comment type="similarity">
    <text evidence="3 8">Belongs to the DPH1/DPH2 family. DPH2 subfamily.</text>
</comment>
<accession>A0AAV1DL52</accession>
<comment type="cofactor">
    <cofactor evidence="1">
        <name>[4Fe-4S] cluster</name>
        <dbReference type="ChEBI" id="CHEBI:49883"/>
    </cofactor>
</comment>
<evidence type="ECO:0000256" key="1">
    <source>
        <dbReference type="ARBA" id="ARBA00001966"/>
    </source>
</evidence>
<sequence>MDLENYYEIDRVADFIRTNNFTRIALQFPDHLLKDSSKVLRALRQKLHQLHLDSDGSTPAKLYVMADTTYGSCCVDEVGAAHVKADCVIHYGHTCLSPTTTIPAFCVFGKAPVRASHCAENITKQAMKSGKPVLVLFGLEYAHAIPDIKKAVNVEASSHQDSISVSGVLFADVRSSVIYPLASKKQTDELLGFSYNQDHKEDHRIGGLSWSLPAGHKMEDYLLFWIGADNSAFTNVILTFNSSETVRYDANEGFLMADVMQQSRILKRRYYLVEKAKDANMVGILVGTLGVAGYLDMIHQMTDLVTRAEKKAYTLVMGRPNPAKLANFPECDVFIYVSCAQTALLDSKEFLAPIITPFEAMLAFNRGSQWTGAYQMEFQNLIASCPVEVGQAPEARFSFLQGGYVEDYDLRADVDEETDAVHSLVNVTEKALQLQNKDTQLSKGKNARSGAEFFVGRSFQGLEINGNDASPQPFLMGRTGKASGYKGEQT</sequence>
<dbReference type="InterPro" id="IPR016435">
    <property type="entry name" value="DPH1/DPH2"/>
</dbReference>